<evidence type="ECO:0000313" key="2">
    <source>
        <dbReference type="Proteomes" id="UP001607302"/>
    </source>
</evidence>
<protein>
    <submittedName>
        <fullName evidence="1">Uncharacterized protein</fullName>
    </submittedName>
</protein>
<name>A0ABD2BER6_VESSQ</name>
<organism evidence="1 2">
    <name type="scientific">Vespula squamosa</name>
    <name type="common">Southern yellow jacket</name>
    <name type="synonym">Wasp</name>
    <dbReference type="NCBI Taxonomy" id="30214"/>
    <lineage>
        <taxon>Eukaryota</taxon>
        <taxon>Metazoa</taxon>
        <taxon>Ecdysozoa</taxon>
        <taxon>Arthropoda</taxon>
        <taxon>Hexapoda</taxon>
        <taxon>Insecta</taxon>
        <taxon>Pterygota</taxon>
        <taxon>Neoptera</taxon>
        <taxon>Endopterygota</taxon>
        <taxon>Hymenoptera</taxon>
        <taxon>Apocrita</taxon>
        <taxon>Aculeata</taxon>
        <taxon>Vespoidea</taxon>
        <taxon>Vespidae</taxon>
        <taxon>Vespinae</taxon>
        <taxon>Vespula</taxon>
    </lineage>
</organism>
<dbReference type="AlphaFoldDB" id="A0ABD2BER6"/>
<evidence type="ECO:0000313" key="1">
    <source>
        <dbReference type="EMBL" id="KAL2730968.1"/>
    </source>
</evidence>
<gene>
    <name evidence="1" type="ORF">V1478_005381</name>
</gene>
<accession>A0ABD2BER6</accession>
<comment type="caution">
    <text evidence="1">The sequence shown here is derived from an EMBL/GenBank/DDBJ whole genome shotgun (WGS) entry which is preliminary data.</text>
</comment>
<proteinExistence type="predicted"/>
<sequence length="102" mass="11928">MTVGNTRKRVCHCRISEFERMFNNYKCLFSSTSATVEQTSIRILLVLFILIVEVRSFHDSFKKTNISLLHFVPITLQNVESIALLTTIDVSTVRFYQLKLRR</sequence>
<dbReference type="EMBL" id="JAUDFV010000110">
    <property type="protein sequence ID" value="KAL2730968.1"/>
    <property type="molecule type" value="Genomic_DNA"/>
</dbReference>
<dbReference type="Proteomes" id="UP001607302">
    <property type="component" value="Unassembled WGS sequence"/>
</dbReference>
<reference evidence="1 2" key="1">
    <citation type="journal article" date="2024" name="Ann. Entomol. Soc. Am.">
        <title>Genomic analyses of the southern and eastern yellowjacket wasps (Hymenoptera: Vespidae) reveal evolutionary signatures of social life.</title>
        <authorList>
            <person name="Catto M.A."/>
            <person name="Caine P.B."/>
            <person name="Orr S.E."/>
            <person name="Hunt B.G."/>
            <person name="Goodisman M.A.D."/>
        </authorList>
    </citation>
    <scope>NUCLEOTIDE SEQUENCE [LARGE SCALE GENOMIC DNA]</scope>
    <source>
        <strain evidence="1">233</strain>
        <tissue evidence="1">Head and thorax</tissue>
    </source>
</reference>
<keyword evidence="2" id="KW-1185">Reference proteome</keyword>